<evidence type="ECO:0000256" key="2">
    <source>
        <dbReference type="ARBA" id="ARBA00022630"/>
    </source>
</evidence>
<dbReference type="InterPro" id="IPR020946">
    <property type="entry name" value="Flavin_mOase-like"/>
</dbReference>
<sequence length="621" mass="69076">MPLYSEQRPIRVTIVGGGISATTLVARRATAKSLRTVELRIAQAIRIKERLGNKAKITVSFVYNSGAFGFQAPALGPRLTPRFGLGHFSMQVLEKAGSAGGIWRDSKWPGAGVDVPIHLYSLYSDLKHDWTKLYAEQPEVLAYWLDLIEKHGLNDSFSYNSEFVGSTWSHSSQSHTIDVRDTQSKQTWSFETDVLIGANGPLSTPLIPKIPGLDKFKGHYFHNLRWDSTYRFEGKKIAVVGSGSSAIQFIPGLAALPGVHLTQFIRSGGYFVPKINTPYSHLVQFAFRWIPGFQRLYRFTLFLESNDRWRARNEEAVHPTPTETSLIKYLADTAPPKYFDALKPDYPFGCKRPAFDYGWLKSLHRENVDLINSQVVEFEERGIRTKDGRYVEADVVIFATGSNVAEHGVGINLGVKGEDGKTLTEHWKEIGGPQAYLGVSVPGYPNLFNVIGPNAIAGSWGYTIGTMTEFISRLVASVVENDLTSIQPTLTAFRAHNLEMRSKLATSTMNSQLCSNWWRVGGKGLITVPNWQTGFGLAASVRSIKWDDWVAVERISSIDAGNAKHAIGEVRRVDVKKRIWLKTARKGVELGIILASVVAVLRSQGWSEKLLDAARAFFVRA</sequence>
<keyword evidence="2" id="KW-0285">Flavoprotein</keyword>
<dbReference type="AlphaFoldDB" id="A0A238FFB3"/>
<dbReference type="GO" id="GO:0050661">
    <property type="term" value="F:NADP binding"/>
    <property type="evidence" value="ECO:0007669"/>
    <property type="project" value="InterPro"/>
</dbReference>
<dbReference type="EMBL" id="FMSP01000006">
    <property type="protein sequence ID" value="SCV70693.1"/>
    <property type="molecule type" value="Genomic_DNA"/>
</dbReference>
<keyword evidence="6" id="KW-1185">Reference proteome</keyword>
<organism evidence="5 6">
    <name type="scientific">Microbotryum intermedium</name>
    <dbReference type="NCBI Taxonomy" id="269621"/>
    <lineage>
        <taxon>Eukaryota</taxon>
        <taxon>Fungi</taxon>
        <taxon>Dikarya</taxon>
        <taxon>Basidiomycota</taxon>
        <taxon>Pucciniomycotina</taxon>
        <taxon>Microbotryomycetes</taxon>
        <taxon>Microbotryales</taxon>
        <taxon>Microbotryaceae</taxon>
        <taxon>Microbotryum</taxon>
    </lineage>
</organism>
<dbReference type="GO" id="GO:0004499">
    <property type="term" value="F:N,N-dimethylaniline monooxygenase activity"/>
    <property type="evidence" value="ECO:0007669"/>
    <property type="project" value="InterPro"/>
</dbReference>
<gene>
    <name evidence="5" type="ORF">BQ2448_3455</name>
</gene>
<dbReference type="Proteomes" id="UP000198372">
    <property type="component" value="Unassembled WGS sequence"/>
</dbReference>
<dbReference type="PANTHER" id="PTHR42877">
    <property type="entry name" value="L-ORNITHINE N(5)-MONOOXYGENASE-RELATED"/>
    <property type="match status" value="1"/>
</dbReference>
<dbReference type="Gene3D" id="3.50.50.60">
    <property type="entry name" value="FAD/NAD(P)-binding domain"/>
    <property type="match status" value="2"/>
</dbReference>
<comment type="similarity">
    <text evidence="1">Belongs to the FAD-binding monooxygenase family.</text>
</comment>
<dbReference type="InterPro" id="IPR036188">
    <property type="entry name" value="FAD/NAD-bd_sf"/>
</dbReference>
<dbReference type="PANTHER" id="PTHR42877:SF4">
    <property type="entry name" value="FAD_NAD(P)-BINDING DOMAIN-CONTAINING PROTEIN-RELATED"/>
    <property type="match status" value="1"/>
</dbReference>
<proteinExistence type="inferred from homology"/>
<evidence type="ECO:0000256" key="1">
    <source>
        <dbReference type="ARBA" id="ARBA00010139"/>
    </source>
</evidence>
<name>A0A238FFB3_9BASI</name>
<dbReference type="SUPFAM" id="SSF51905">
    <property type="entry name" value="FAD/NAD(P)-binding domain"/>
    <property type="match status" value="1"/>
</dbReference>
<reference evidence="6" key="1">
    <citation type="submission" date="2016-09" db="EMBL/GenBank/DDBJ databases">
        <authorList>
            <person name="Jeantristanb JTB J.-T."/>
            <person name="Ricardo R."/>
        </authorList>
    </citation>
    <scope>NUCLEOTIDE SEQUENCE [LARGE SCALE GENOMIC DNA]</scope>
</reference>
<dbReference type="InterPro" id="IPR051209">
    <property type="entry name" value="FAD-bind_Monooxygenase_sf"/>
</dbReference>
<dbReference type="STRING" id="269621.A0A238FFB3"/>
<keyword evidence="3" id="KW-0274">FAD</keyword>
<protein>
    <submittedName>
        <fullName evidence="5">BQ2448_3455 protein</fullName>
    </submittedName>
</protein>
<evidence type="ECO:0000313" key="5">
    <source>
        <dbReference type="EMBL" id="SCV70693.1"/>
    </source>
</evidence>
<dbReference type="Pfam" id="PF00743">
    <property type="entry name" value="FMO-like"/>
    <property type="match status" value="1"/>
</dbReference>
<keyword evidence="4" id="KW-0560">Oxidoreductase</keyword>
<evidence type="ECO:0000313" key="6">
    <source>
        <dbReference type="Proteomes" id="UP000198372"/>
    </source>
</evidence>
<dbReference type="GO" id="GO:0050660">
    <property type="term" value="F:flavin adenine dinucleotide binding"/>
    <property type="evidence" value="ECO:0007669"/>
    <property type="project" value="InterPro"/>
</dbReference>
<accession>A0A238FFB3</accession>
<dbReference type="OrthoDB" id="66881at2759"/>
<evidence type="ECO:0000256" key="3">
    <source>
        <dbReference type="ARBA" id="ARBA00022827"/>
    </source>
</evidence>
<evidence type="ECO:0000256" key="4">
    <source>
        <dbReference type="ARBA" id="ARBA00023002"/>
    </source>
</evidence>